<keyword evidence="2" id="KW-1185">Reference proteome</keyword>
<sequence>MDKSVGLSEVKRVLGHLLQQAGGQEEVNSGRFVERETVIYDYQQEIAAKDDVIRELNSLLCKINTASPRHSVHDKSRSFIESGFNTVPRELHALQSMYGNDDWKSDLDGVTQLMLTLLMSLLGLADLSLQRTGDTGACFVNYKAFCCISSGSLGMLADDEWAFVFSLLFEIPDTRTFSASATSSMHQAVVSYNPIDVDNLPLPFVAGLGRFSKRCSFPIGELSRFYSNLRGALVGASSYESALLLGYFSMGNPLATSTVTGHTLGADTMPGKIDFEVEVERPWNLPLVQCMPWFTDVVVSLDKRASFLPADLLHMSHSLVAEFGKASSNESYRGVMFNRATLHPNQKSVEPLPALLFGLRLLDVATAVHGTQGSISMQDARCSRSSSVTVVPRTVFEGQTSKLRGVRSLGDKHGWTRIIIDLQFALKNSRLPTETTLCPLELQSSPARQLVLAAMRQLEVLSRRDMNVHLLKVIQNLVSAAFFINYMLQTGSYDFPPLWQTLVDQLRSIAKQEDVQCDIGSSLPPITRIRQSLFLALAVSPLILLCDITTMSNNLTRLHMIRAWYHYGTIRPPVLRRSESLLWKKIFSIARGLLTPVDALHQYIQEAVPLIALAQSEAHFFDPDVGCRAQMPIALTYLTTQVPRGFIEKNILGGANGVSTLKDPDKEARSQYTVDCAQPVCDVSLLLTSDLWDGTVEDDSRHLGETLSSPPVVAEDPRRLCRATVKDSDTVKEGSDAVVMSVITSNHPRSRKRLLTMSDMLESGGGSSGALHDATSAAGVPQVAPSNVFLRPYLAPAKRDASTEQWIDNLSTMSPCNSKRRIRGAAYLLACLDGKLSGYWPSSYLPAQLDLLHALVEQSNMYQQKCGNLLRFVVFLSAIDNVEARHHHRLFAATKQTSIGRVRICTVEEHSRLQKSGDLGEVLVSEYIVVNGSRAYDQPPTVASLLFSAIGSLSARREAVDVSQQEENPAGQKNYVAASLNDYLAQVRKGDDGKIMRALRHPLSHTDGSSIPSFSRREWHFVATADVCHIVSFTEGGFNTDLTVKTGTLLAFLGASADNEPIIAASSILKRRQLGNPLGDYDVLGILLRSGDGIVIKGGTPYVLFTLEHTVCRGNHFYSTATLQCSYQALVRAFFTDEWSTSSYQSSRSDWYRILSYFHVNIVENTEKFLSCCSMAIGKAGDLPDILTVDGLQSLFSLFAVIDISVMLFNRSAEQTGNIDHESYGRAVSSMEDILSVLDERVEIRRRGECVPVAVRDLWLSFIVQQWVALVYAGRCAAVFAASRLHLVMGAVHGDLKKRHSAVFELVMQVLTSGEYLLMRIADALDGLAARTYGWTARLLLEMDKARVPSLL</sequence>
<organism evidence="1 2">
    <name type="scientific">Paramarasmius palmivorus</name>
    <dbReference type="NCBI Taxonomy" id="297713"/>
    <lineage>
        <taxon>Eukaryota</taxon>
        <taxon>Fungi</taxon>
        <taxon>Dikarya</taxon>
        <taxon>Basidiomycota</taxon>
        <taxon>Agaricomycotina</taxon>
        <taxon>Agaricomycetes</taxon>
        <taxon>Agaricomycetidae</taxon>
        <taxon>Agaricales</taxon>
        <taxon>Marasmiineae</taxon>
        <taxon>Marasmiaceae</taxon>
        <taxon>Paramarasmius</taxon>
    </lineage>
</organism>
<accession>A0AAW0C565</accession>
<dbReference type="Proteomes" id="UP001383192">
    <property type="component" value="Unassembled WGS sequence"/>
</dbReference>
<gene>
    <name evidence="1" type="ORF">VNI00_012689</name>
</gene>
<comment type="caution">
    <text evidence="1">The sequence shown here is derived from an EMBL/GenBank/DDBJ whole genome shotgun (WGS) entry which is preliminary data.</text>
</comment>
<protein>
    <submittedName>
        <fullName evidence="1">Uncharacterized protein</fullName>
    </submittedName>
</protein>
<dbReference type="EMBL" id="JAYKXP010000060">
    <property type="protein sequence ID" value="KAK7033689.1"/>
    <property type="molecule type" value="Genomic_DNA"/>
</dbReference>
<evidence type="ECO:0000313" key="1">
    <source>
        <dbReference type="EMBL" id="KAK7033689.1"/>
    </source>
</evidence>
<reference evidence="1 2" key="1">
    <citation type="submission" date="2024-01" db="EMBL/GenBank/DDBJ databases">
        <title>A draft genome for a cacao thread blight-causing isolate of Paramarasmius palmivorus.</title>
        <authorList>
            <person name="Baruah I.K."/>
            <person name="Bukari Y."/>
            <person name="Amoako-Attah I."/>
            <person name="Meinhardt L.W."/>
            <person name="Bailey B.A."/>
            <person name="Cohen S.P."/>
        </authorList>
    </citation>
    <scope>NUCLEOTIDE SEQUENCE [LARGE SCALE GENOMIC DNA]</scope>
    <source>
        <strain evidence="1 2">GH-12</strain>
    </source>
</reference>
<name>A0AAW0C565_9AGAR</name>
<evidence type="ECO:0000313" key="2">
    <source>
        <dbReference type="Proteomes" id="UP001383192"/>
    </source>
</evidence>
<proteinExistence type="predicted"/>